<dbReference type="SUPFAM" id="SSF55874">
    <property type="entry name" value="ATPase domain of HSP90 chaperone/DNA topoisomerase II/histidine kinase"/>
    <property type="match status" value="1"/>
</dbReference>
<keyword evidence="7" id="KW-0472">Membrane</keyword>
<feature type="transmembrane region" description="Helical" evidence="7">
    <location>
        <begin position="86"/>
        <end position="106"/>
    </location>
</feature>
<evidence type="ECO:0000256" key="6">
    <source>
        <dbReference type="ARBA" id="ARBA00023012"/>
    </source>
</evidence>
<dbReference type="PRINTS" id="PR00344">
    <property type="entry name" value="BCTRLSENSOR"/>
</dbReference>
<evidence type="ECO:0000256" key="1">
    <source>
        <dbReference type="ARBA" id="ARBA00000085"/>
    </source>
</evidence>
<dbReference type="SMART" id="SM00387">
    <property type="entry name" value="HATPase_c"/>
    <property type="match status" value="1"/>
</dbReference>
<dbReference type="GO" id="GO:0004673">
    <property type="term" value="F:protein histidine kinase activity"/>
    <property type="evidence" value="ECO:0007669"/>
    <property type="project" value="UniProtKB-EC"/>
</dbReference>
<feature type="transmembrane region" description="Helical" evidence="7">
    <location>
        <begin position="150"/>
        <end position="175"/>
    </location>
</feature>
<feature type="transmembrane region" description="Helical" evidence="7">
    <location>
        <begin position="34"/>
        <end position="50"/>
    </location>
</feature>
<comment type="caution">
    <text evidence="9">The sequence shown here is derived from an EMBL/GenBank/DDBJ whole genome shotgun (WGS) entry which is preliminary data.</text>
</comment>
<dbReference type="STRING" id="476652.DEAC_c31900"/>
<dbReference type="PROSITE" id="PS50109">
    <property type="entry name" value="HIS_KIN"/>
    <property type="match status" value="1"/>
</dbReference>
<evidence type="ECO:0000256" key="5">
    <source>
        <dbReference type="ARBA" id="ARBA00022777"/>
    </source>
</evidence>
<evidence type="ECO:0000313" key="10">
    <source>
        <dbReference type="Proteomes" id="UP000036356"/>
    </source>
</evidence>
<dbReference type="Proteomes" id="UP000036356">
    <property type="component" value="Unassembled WGS sequence"/>
</dbReference>
<reference evidence="9 10" key="1">
    <citation type="submission" date="2015-06" db="EMBL/GenBank/DDBJ databases">
        <title>Draft genome of the moderately acidophilic sulfate reducer Candidatus Desulfosporosinus acididurans strain M1.</title>
        <authorList>
            <person name="Poehlein A."/>
            <person name="Petzsch P."/>
            <person name="Johnson B.D."/>
            <person name="Schloemann M."/>
            <person name="Daniel R."/>
            <person name="Muehling M."/>
        </authorList>
    </citation>
    <scope>NUCLEOTIDE SEQUENCE [LARGE SCALE GENOMIC DNA]</scope>
    <source>
        <strain evidence="9 10">M1</strain>
    </source>
</reference>
<evidence type="ECO:0000313" key="9">
    <source>
        <dbReference type="EMBL" id="KLU64862.1"/>
    </source>
</evidence>
<dbReference type="InterPro" id="IPR005467">
    <property type="entry name" value="His_kinase_dom"/>
</dbReference>
<keyword evidence="6" id="KW-0902">Two-component regulatory system</keyword>
<keyword evidence="7" id="KW-0812">Transmembrane</keyword>
<keyword evidence="10" id="KW-1185">Reference proteome</keyword>
<feature type="transmembrane region" description="Helical" evidence="7">
    <location>
        <begin position="118"/>
        <end position="138"/>
    </location>
</feature>
<proteinExistence type="predicted"/>
<dbReference type="InterPro" id="IPR036890">
    <property type="entry name" value="HATPase_C_sf"/>
</dbReference>
<dbReference type="EC" id="2.7.13.3" evidence="2"/>
<keyword evidence="5 9" id="KW-0418">Kinase</keyword>
<evidence type="ECO:0000256" key="2">
    <source>
        <dbReference type="ARBA" id="ARBA00012438"/>
    </source>
</evidence>
<evidence type="ECO:0000256" key="3">
    <source>
        <dbReference type="ARBA" id="ARBA00022553"/>
    </source>
</evidence>
<dbReference type="PANTHER" id="PTHR44936">
    <property type="entry name" value="SENSOR PROTEIN CREC"/>
    <property type="match status" value="1"/>
</dbReference>
<dbReference type="AlphaFoldDB" id="A0A0J1FND5"/>
<dbReference type="CDD" id="cd00075">
    <property type="entry name" value="HATPase"/>
    <property type="match status" value="1"/>
</dbReference>
<dbReference type="GO" id="GO:0000160">
    <property type="term" value="P:phosphorelay signal transduction system"/>
    <property type="evidence" value="ECO:0007669"/>
    <property type="project" value="UniProtKB-KW"/>
</dbReference>
<organism evidence="9 10">
    <name type="scientific">Desulfosporosinus acididurans</name>
    <dbReference type="NCBI Taxonomy" id="476652"/>
    <lineage>
        <taxon>Bacteria</taxon>
        <taxon>Bacillati</taxon>
        <taxon>Bacillota</taxon>
        <taxon>Clostridia</taxon>
        <taxon>Eubacteriales</taxon>
        <taxon>Desulfitobacteriaceae</taxon>
        <taxon>Desulfosporosinus</taxon>
    </lineage>
</organism>
<feature type="transmembrane region" description="Helical" evidence="7">
    <location>
        <begin position="57"/>
        <end position="74"/>
    </location>
</feature>
<comment type="catalytic activity">
    <reaction evidence="1">
        <text>ATP + protein L-histidine = ADP + protein N-phospho-L-histidine.</text>
        <dbReference type="EC" id="2.7.13.3"/>
    </reaction>
</comment>
<evidence type="ECO:0000256" key="4">
    <source>
        <dbReference type="ARBA" id="ARBA00022679"/>
    </source>
</evidence>
<accession>A0A0J1FND5</accession>
<dbReference type="InterPro" id="IPR003594">
    <property type="entry name" value="HATPase_dom"/>
</dbReference>
<keyword evidence="4 9" id="KW-0808">Transferase</keyword>
<feature type="transmembrane region" description="Helical" evidence="7">
    <location>
        <begin position="12"/>
        <end position="28"/>
    </location>
</feature>
<protein>
    <recommendedName>
        <fullName evidence="2">histidine kinase</fullName>
        <ecNumber evidence="2">2.7.13.3</ecNumber>
    </recommendedName>
</protein>
<dbReference type="PATRIC" id="fig|476652.3.peg.3363"/>
<evidence type="ECO:0000259" key="8">
    <source>
        <dbReference type="PROSITE" id="PS50109"/>
    </source>
</evidence>
<gene>
    <name evidence="9" type="primary">glnK_2</name>
    <name evidence="9" type="ORF">DEAC_c31900</name>
</gene>
<dbReference type="InterPro" id="IPR004358">
    <property type="entry name" value="Sig_transdc_His_kin-like_C"/>
</dbReference>
<dbReference type="EMBL" id="LDZY01000011">
    <property type="protein sequence ID" value="KLU64862.1"/>
    <property type="molecule type" value="Genomic_DNA"/>
</dbReference>
<sequence>MPKLNLQKRFPTLAFMMLIVPIAGQYRIYPFDDSFRVSLGTPTFFFFLLLKKKINPLVAGLLVGISVSCFRLLLGITTSKIGSLNYALISNIDALFYYLTYGAFFFLFRIKRFSDKPLLIGILAACAEILASLAQILVRHFLIGMSIPDGLLVTLAPIAIIRSFLVLGFYSIFAIREAQLLEEQQQQRIDDMLVEISNLFVETIQLKKSIKNSEEATRACYTLYRHLTDTQIPQNQAFAQTALKLAGEIHEIKKDNQRIYAGLSKIISDKNFTDYINVNDLGTIIQETNQKYAQLIGKNLDFKICIQGEHPSYYTYTVFSILNNLVSNAVEAIMDAGRVLIFITRCQDDVEFKVCDNGPGIPAKIQSAIFEYGFTTKFDISGRPSTGIGLSYIKDITESLGGTIQLLNEPSLHSTCFLVRVPIKALMERG</sequence>
<dbReference type="PANTHER" id="PTHR44936:SF9">
    <property type="entry name" value="SENSOR PROTEIN CREC"/>
    <property type="match status" value="1"/>
</dbReference>
<feature type="domain" description="Histidine kinase" evidence="8">
    <location>
        <begin position="321"/>
        <end position="425"/>
    </location>
</feature>
<dbReference type="Pfam" id="PF02518">
    <property type="entry name" value="HATPase_c"/>
    <property type="match status" value="1"/>
</dbReference>
<keyword evidence="7" id="KW-1133">Transmembrane helix</keyword>
<name>A0A0J1FND5_9FIRM</name>
<keyword evidence="3" id="KW-0597">Phosphoprotein</keyword>
<evidence type="ECO:0000256" key="7">
    <source>
        <dbReference type="SAM" id="Phobius"/>
    </source>
</evidence>
<dbReference type="Gene3D" id="3.30.565.10">
    <property type="entry name" value="Histidine kinase-like ATPase, C-terminal domain"/>
    <property type="match status" value="1"/>
</dbReference>
<dbReference type="InterPro" id="IPR050980">
    <property type="entry name" value="2C_sensor_his_kinase"/>
</dbReference>